<sequence length="308" mass="33451">MPVKPVTRFVLFAAPIAIAASILFNSGGGDPELPEKSPTAADPADSSVGPDPYAAANEEERRQLDERVEAMPAGLDAPAMRELAWKLLATSESSTLDWRSQYATIRDNNDGTGYTAGIVGFCSGTHDMLTFVEAFTKDHPDSPLTHFVPALRKVDGTASHKGLDPGFTAAWKKSAADPAFRAAQDRIRDKQYFGPAVRLAKLDGLGTLGQFIYFDAMVLHGPGTAPDAFYGIRKTALAEADTVDEGGDEKVYLDAFLDAARVVMKSKKTQHDTSRIDTAQREFLYDGNLGMKPPLTWKMYGETFHVES</sequence>
<proteinExistence type="inferred from homology"/>
<evidence type="ECO:0000256" key="2">
    <source>
        <dbReference type="PIRSR" id="PIRSR036551-1"/>
    </source>
</evidence>
<reference evidence="5 6" key="1">
    <citation type="submission" date="2019-06" db="EMBL/GenBank/DDBJ databases">
        <title>Sequencing the genomes of 1000 actinobacteria strains.</title>
        <authorList>
            <person name="Klenk H.-P."/>
        </authorList>
    </citation>
    <scope>NUCLEOTIDE SEQUENCE [LARGE SCALE GENOMIC DNA]</scope>
    <source>
        <strain evidence="5 6">DSM 42059</strain>
    </source>
</reference>
<feature type="signal peptide" evidence="4">
    <location>
        <begin position="1"/>
        <end position="19"/>
    </location>
</feature>
<feature type="region of interest" description="Disordered" evidence="3">
    <location>
        <begin position="27"/>
        <end position="62"/>
    </location>
</feature>
<dbReference type="PIRSF" id="PIRSF036551">
    <property type="entry name" value="Chitosanase"/>
    <property type="match status" value="1"/>
</dbReference>
<name>A0A561V606_9ACTN</name>
<dbReference type="Proteomes" id="UP000318186">
    <property type="component" value="Unassembled WGS sequence"/>
</dbReference>
<dbReference type="InterPro" id="IPR023346">
    <property type="entry name" value="Lysozyme-like_dom_sf"/>
</dbReference>
<dbReference type="SUPFAM" id="SSF53955">
    <property type="entry name" value="Lysozyme-like"/>
    <property type="match status" value="1"/>
</dbReference>
<dbReference type="EMBL" id="VIWW01000001">
    <property type="protein sequence ID" value="TWG07045.1"/>
    <property type="molecule type" value="Genomic_DNA"/>
</dbReference>
<protein>
    <recommendedName>
        <fullName evidence="1">Chitosanase</fullName>
        <ecNumber evidence="1">3.2.1.132</ecNumber>
    </recommendedName>
</protein>
<dbReference type="Gene3D" id="3.30.386.10">
    <property type="entry name" value="Chitosanase, subunit A, domain 2"/>
    <property type="match status" value="1"/>
</dbReference>
<dbReference type="Pfam" id="PF01374">
    <property type="entry name" value="Glyco_hydro_46"/>
    <property type="match status" value="1"/>
</dbReference>
<evidence type="ECO:0000313" key="5">
    <source>
        <dbReference type="EMBL" id="TWG07045.1"/>
    </source>
</evidence>
<dbReference type="GO" id="GO:0016977">
    <property type="term" value="F:chitosanase activity"/>
    <property type="evidence" value="ECO:0007669"/>
    <property type="project" value="UniProtKB-UniRule"/>
</dbReference>
<dbReference type="GO" id="GO:0005576">
    <property type="term" value="C:extracellular region"/>
    <property type="evidence" value="ECO:0007669"/>
    <property type="project" value="UniProtKB-SubCell"/>
</dbReference>
<evidence type="ECO:0000256" key="1">
    <source>
        <dbReference type="PIRNR" id="PIRNR036551"/>
    </source>
</evidence>
<feature type="active site" description="Nucleophile" evidence="2">
    <location>
        <position position="110"/>
    </location>
</feature>
<comment type="subcellular location">
    <subcellularLocation>
        <location evidence="1">Secreted</location>
    </subcellularLocation>
</comment>
<comment type="catalytic activity">
    <reaction evidence="1">
        <text>Endohydrolysis of beta-(1-&gt;4)-linkages between D-glucosamine residues in a partly acetylated chitosan.</text>
        <dbReference type="EC" id="3.2.1.132"/>
    </reaction>
</comment>
<feature type="active site" description="Proton donor" evidence="2">
    <location>
        <position position="92"/>
    </location>
</feature>
<evidence type="ECO:0000256" key="3">
    <source>
        <dbReference type="SAM" id="MobiDB-lite"/>
    </source>
</evidence>
<evidence type="ECO:0000313" key="6">
    <source>
        <dbReference type="Proteomes" id="UP000318186"/>
    </source>
</evidence>
<keyword evidence="1" id="KW-0378">Hydrolase</keyword>
<dbReference type="AlphaFoldDB" id="A0A561V606"/>
<dbReference type="CDD" id="cd00978">
    <property type="entry name" value="chitosanase_GH46"/>
    <property type="match status" value="1"/>
</dbReference>
<evidence type="ECO:0000256" key="4">
    <source>
        <dbReference type="SAM" id="SignalP"/>
    </source>
</evidence>
<accession>A0A561V606</accession>
<keyword evidence="1" id="KW-0964">Secreted</keyword>
<dbReference type="InterPro" id="IPR000400">
    <property type="entry name" value="Glyco_hydro_46"/>
</dbReference>
<dbReference type="Gene3D" id="1.20.141.10">
    <property type="entry name" value="Chitosanase, subunit A, domain 1"/>
    <property type="match status" value="1"/>
</dbReference>
<dbReference type="GO" id="GO:0005975">
    <property type="term" value="P:carbohydrate metabolic process"/>
    <property type="evidence" value="ECO:0007669"/>
    <property type="project" value="UniProtKB-UniRule"/>
</dbReference>
<comment type="function">
    <text evidence="1">Aids in the defense against invading fungal pathogens by degrading their cell wall chitosan.</text>
</comment>
<keyword evidence="1" id="KW-0326">Glycosidase</keyword>
<dbReference type="InterPro" id="IPR023099">
    <property type="entry name" value="Glyco_hydro_46_N"/>
</dbReference>
<feature type="chain" id="PRO_5021963099" description="Chitosanase" evidence="4">
    <location>
        <begin position="20"/>
        <end position="308"/>
    </location>
</feature>
<comment type="similarity">
    <text evidence="1">Belongs to the glycosyl hydrolase 46 family.</text>
</comment>
<keyword evidence="4" id="KW-0732">Signal</keyword>
<comment type="caution">
    <text evidence="5">The sequence shown here is derived from an EMBL/GenBank/DDBJ whole genome shotgun (WGS) entry which is preliminary data.</text>
</comment>
<dbReference type="EC" id="3.2.1.132" evidence="1"/>
<gene>
    <name evidence="5" type="ORF">FHX80_115546</name>
</gene>
<organism evidence="5 6">
    <name type="scientific">Streptomyces brevispora</name>
    <dbReference type="NCBI Taxonomy" id="887462"/>
    <lineage>
        <taxon>Bacteria</taxon>
        <taxon>Bacillati</taxon>
        <taxon>Actinomycetota</taxon>
        <taxon>Actinomycetes</taxon>
        <taxon>Kitasatosporales</taxon>
        <taxon>Streptomycetaceae</taxon>
        <taxon>Streptomyces</taxon>
    </lineage>
</organism>